<dbReference type="AlphaFoldDB" id="A0A3S0ZN52"/>
<dbReference type="Pfam" id="PF24125">
    <property type="entry name" value="Cds6_C"/>
    <property type="match status" value="1"/>
</dbReference>
<comment type="caution">
    <text evidence="3">The sequence shown here is derived from an EMBL/GenBank/DDBJ whole genome shotgun (WGS) entry which is preliminary data.</text>
</comment>
<dbReference type="EMBL" id="RXFT01000004">
    <property type="protein sequence ID" value="RUR67755.1"/>
    <property type="molecule type" value="Genomic_DNA"/>
</dbReference>
<gene>
    <name evidence="3" type="ORF">EJP67_11885</name>
</gene>
<accession>A0A3S0ZN52</accession>
<keyword evidence="1" id="KW-0732">Signal</keyword>
<evidence type="ECO:0000256" key="1">
    <source>
        <dbReference type="SAM" id="SignalP"/>
    </source>
</evidence>
<dbReference type="Proteomes" id="UP000281118">
    <property type="component" value="Unassembled WGS sequence"/>
</dbReference>
<dbReference type="SUPFAM" id="SSF54427">
    <property type="entry name" value="NTF2-like"/>
    <property type="match status" value="1"/>
</dbReference>
<dbReference type="RefSeq" id="WP_126021912.1">
    <property type="nucleotide sequence ID" value="NZ_RXFT01000004.1"/>
</dbReference>
<dbReference type="InterPro" id="IPR032710">
    <property type="entry name" value="NTF2-like_dom_sf"/>
</dbReference>
<reference evidence="3 4" key="1">
    <citation type="submission" date="2018-12" db="EMBL/GenBank/DDBJ databases">
        <title>The genome sequences of Variovorax guangxiensis DSM 27352.</title>
        <authorList>
            <person name="Gao J."/>
            <person name="Sun J."/>
        </authorList>
    </citation>
    <scope>NUCLEOTIDE SEQUENCE [LARGE SCALE GENOMIC DNA]</scope>
    <source>
        <strain evidence="3 4">DSM 27352</strain>
    </source>
</reference>
<evidence type="ECO:0000313" key="4">
    <source>
        <dbReference type="Proteomes" id="UP000281118"/>
    </source>
</evidence>
<evidence type="ECO:0000259" key="2">
    <source>
        <dbReference type="Pfam" id="PF24125"/>
    </source>
</evidence>
<organism evidence="3 4">
    <name type="scientific">Variovorax guangxiensis</name>
    <dbReference type="NCBI Taxonomy" id="1775474"/>
    <lineage>
        <taxon>Bacteria</taxon>
        <taxon>Pseudomonadati</taxon>
        <taxon>Pseudomonadota</taxon>
        <taxon>Betaproteobacteria</taxon>
        <taxon>Burkholderiales</taxon>
        <taxon>Comamonadaceae</taxon>
        <taxon>Variovorax</taxon>
    </lineage>
</organism>
<feature type="chain" id="PRO_5018753534" evidence="1">
    <location>
        <begin position="21"/>
        <end position="158"/>
    </location>
</feature>
<feature type="signal peptide" evidence="1">
    <location>
        <begin position="1"/>
        <end position="20"/>
    </location>
</feature>
<dbReference type="InterPro" id="IPR056203">
    <property type="entry name" value="Cds6_C"/>
</dbReference>
<proteinExistence type="predicted"/>
<dbReference type="Gene3D" id="3.10.450.50">
    <property type="match status" value="1"/>
</dbReference>
<dbReference type="OrthoDB" id="9178373at2"/>
<protein>
    <submittedName>
        <fullName evidence="3">DUF4440 domain-containing protein</fullName>
    </submittedName>
</protein>
<evidence type="ECO:0000313" key="3">
    <source>
        <dbReference type="EMBL" id="RUR67755.1"/>
    </source>
</evidence>
<name>A0A3S0ZN52_9BURK</name>
<sequence>MNRFLSCVLGSALLAPAAFAAGPATTAAPAATTAPAAAAAPADPAAGIREVEAAVRAWAAAWSARDVARYLAAYASDFTPPRGQDRKAWETDRRTRIEEKAAISVEIDSLVISLKGQAATASFQQTYSADKLREKSRKTLELQRVEGRWLIRKESAGG</sequence>
<feature type="domain" description="Cds6 C-terminal" evidence="2">
    <location>
        <begin position="51"/>
        <end position="154"/>
    </location>
</feature>